<evidence type="ECO:0000256" key="1">
    <source>
        <dbReference type="SAM" id="MobiDB-lite"/>
    </source>
</evidence>
<evidence type="ECO:0000313" key="3">
    <source>
        <dbReference type="Proteomes" id="UP001592530"/>
    </source>
</evidence>
<organism evidence="2 3">
    <name type="scientific">Streptacidiphilus alkalitolerans</name>
    <dbReference type="NCBI Taxonomy" id="3342712"/>
    <lineage>
        <taxon>Bacteria</taxon>
        <taxon>Bacillati</taxon>
        <taxon>Actinomycetota</taxon>
        <taxon>Actinomycetes</taxon>
        <taxon>Kitasatosporales</taxon>
        <taxon>Streptomycetaceae</taxon>
        <taxon>Streptacidiphilus</taxon>
    </lineage>
</organism>
<feature type="compositionally biased region" description="Basic and acidic residues" evidence="1">
    <location>
        <begin position="215"/>
        <end position="231"/>
    </location>
</feature>
<feature type="region of interest" description="Disordered" evidence="1">
    <location>
        <begin position="175"/>
        <end position="238"/>
    </location>
</feature>
<accession>A0ABV6WYA1</accession>
<comment type="caution">
    <text evidence="2">The sequence shown here is derived from an EMBL/GenBank/DDBJ whole genome shotgun (WGS) entry which is preliminary data.</text>
</comment>
<dbReference type="EMBL" id="JBHEZY010000003">
    <property type="protein sequence ID" value="MFC1431007.1"/>
    <property type="molecule type" value="Genomic_DNA"/>
</dbReference>
<name>A0ABV6WYA1_9ACTN</name>
<gene>
    <name evidence="2" type="ORF">ACEZDB_10120</name>
</gene>
<feature type="compositionally biased region" description="Acidic residues" evidence="1">
    <location>
        <begin position="176"/>
        <end position="185"/>
    </location>
</feature>
<sequence>MKMSDQMAVMLAACGHKAAFTSRQIAEALGLAHERTGLVMGFLVACGFVTKVSGKGIYLANPRGARVAAAWERDESLGRVELARNLAKTWFAGATNKALEGEVGTRTKVMNRLMGVAKAPEARRAEVELLIEWLLEARLLLPGAEEGYVRWNALAIDPIHTTPTPQAEQEAHLFEDTEEETDTDPEAGHPSADEPTAGDRADEEPPQPTADGEPSAEKQDQAHIPHQRHPDPVSTVPASPLTGLAQLAELVARPVQLPELLCLTEDQLLELHRSLRAFASVLTAPNGEGVRL</sequence>
<dbReference type="RefSeq" id="WP_380551127.1">
    <property type="nucleotide sequence ID" value="NZ_JBHEZY010000003.1"/>
</dbReference>
<evidence type="ECO:0000313" key="2">
    <source>
        <dbReference type="EMBL" id="MFC1431007.1"/>
    </source>
</evidence>
<reference evidence="2 3" key="1">
    <citation type="submission" date="2024-09" db="EMBL/GenBank/DDBJ databases">
        <authorList>
            <person name="Lee S.D."/>
        </authorList>
    </citation>
    <scope>NUCLEOTIDE SEQUENCE [LARGE SCALE GENOMIC DNA]</scope>
    <source>
        <strain evidence="2 3">N1-3</strain>
    </source>
</reference>
<dbReference type="Proteomes" id="UP001592530">
    <property type="component" value="Unassembled WGS sequence"/>
</dbReference>
<proteinExistence type="predicted"/>
<protein>
    <submittedName>
        <fullName evidence="2">Uncharacterized protein</fullName>
    </submittedName>
</protein>